<evidence type="ECO:0000313" key="2">
    <source>
        <dbReference type="EMBL" id="KAJ7027649.1"/>
    </source>
</evidence>
<name>A0AAD6SGM4_9AGAR</name>
<keyword evidence="1" id="KW-1133">Transmembrane helix</keyword>
<proteinExistence type="predicted"/>
<evidence type="ECO:0000313" key="3">
    <source>
        <dbReference type="Proteomes" id="UP001218188"/>
    </source>
</evidence>
<evidence type="ECO:0000256" key="1">
    <source>
        <dbReference type="SAM" id="Phobius"/>
    </source>
</evidence>
<dbReference type="AlphaFoldDB" id="A0AAD6SGM4"/>
<keyword evidence="1" id="KW-0812">Transmembrane</keyword>
<protein>
    <submittedName>
        <fullName evidence="2">Uncharacterized protein</fullName>
    </submittedName>
</protein>
<comment type="caution">
    <text evidence="2">The sequence shown here is derived from an EMBL/GenBank/DDBJ whole genome shotgun (WGS) entry which is preliminary data.</text>
</comment>
<sequence length="130" mass="14560">MWYLVLSFPHLIHRAGLNLGHLGDGFNLEFTLVLVAFIFDEVLFTLLVLGFNLNVAQIIRSIQVKFELQPTELGFKYPYNLDSSSIEHRFNFNLPCNGLGSITASLTCDSPRAAFKLRKSIAASIPFPTV</sequence>
<keyword evidence="1" id="KW-0472">Membrane</keyword>
<reference evidence="2" key="1">
    <citation type="submission" date="2023-03" db="EMBL/GenBank/DDBJ databases">
        <title>Massive genome expansion in bonnet fungi (Mycena s.s.) driven by repeated elements and novel gene families across ecological guilds.</title>
        <authorList>
            <consortium name="Lawrence Berkeley National Laboratory"/>
            <person name="Harder C.B."/>
            <person name="Miyauchi S."/>
            <person name="Viragh M."/>
            <person name="Kuo A."/>
            <person name="Thoen E."/>
            <person name="Andreopoulos B."/>
            <person name="Lu D."/>
            <person name="Skrede I."/>
            <person name="Drula E."/>
            <person name="Henrissat B."/>
            <person name="Morin E."/>
            <person name="Kohler A."/>
            <person name="Barry K."/>
            <person name="LaButti K."/>
            <person name="Morin E."/>
            <person name="Salamov A."/>
            <person name="Lipzen A."/>
            <person name="Mereny Z."/>
            <person name="Hegedus B."/>
            <person name="Baldrian P."/>
            <person name="Stursova M."/>
            <person name="Weitz H."/>
            <person name="Taylor A."/>
            <person name="Grigoriev I.V."/>
            <person name="Nagy L.G."/>
            <person name="Martin F."/>
            <person name="Kauserud H."/>
        </authorList>
    </citation>
    <scope>NUCLEOTIDE SEQUENCE</scope>
    <source>
        <strain evidence="2">CBHHK200</strain>
    </source>
</reference>
<feature type="transmembrane region" description="Helical" evidence="1">
    <location>
        <begin position="30"/>
        <end position="53"/>
    </location>
</feature>
<dbReference type="Proteomes" id="UP001218188">
    <property type="component" value="Unassembled WGS sequence"/>
</dbReference>
<keyword evidence="3" id="KW-1185">Reference proteome</keyword>
<accession>A0AAD6SGM4</accession>
<gene>
    <name evidence="2" type="ORF">C8F04DRAFT_1189333</name>
</gene>
<dbReference type="EMBL" id="JARJCM010000121">
    <property type="protein sequence ID" value="KAJ7027649.1"/>
    <property type="molecule type" value="Genomic_DNA"/>
</dbReference>
<organism evidence="2 3">
    <name type="scientific">Mycena alexandri</name>
    <dbReference type="NCBI Taxonomy" id="1745969"/>
    <lineage>
        <taxon>Eukaryota</taxon>
        <taxon>Fungi</taxon>
        <taxon>Dikarya</taxon>
        <taxon>Basidiomycota</taxon>
        <taxon>Agaricomycotina</taxon>
        <taxon>Agaricomycetes</taxon>
        <taxon>Agaricomycetidae</taxon>
        <taxon>Agaricales</taxon>
        <taxon>Marasmiineae</taxon>
        <taxon>Mycenaceae</taxon>
        <taxon>Mycena</taxon>
    </lineage>
</organism>